<name>Q0CK65_ASPTN</name>
<evidence type="ECO:0000313" key="3">
    <source>
        <dbReference type="EMBL" id="EAU33680.1"/>
    </source>
</evidence>
<dbReference type="EMBL" id="CH476601">
    <property type="protein sequence ID" value="EAU33680.1"/>
    <property type="molecule type" value="Genomic_DNA"/>
</dbReference>
<dbReference type="STRING" id="341663.Q0CK65"/>
<dbReference type="GeneID" id="4321799"/>
<evidence type="ECO:0000259" key="2">
    <source>
        <dbReference type="PROSITE" id="PS50097"/>
    </source>
</evidence>
<evidence type="ECO:0000256" key="1">
    <source>
        <dbReference type="SAM" id="MobiDB-lite"/>
    </source>
</evidence>
<organism evidence="3 4">
    <name type="scientific">Aspergillus terreus (strain NIH 2624 / FGSC A1156)</name>
    <dbReference type="NCBI Taxonomy" id="341663"/>
    <lineage>
        <taxon>Eukaryota</taxon>
        <taxon>Fungi</taxon>
        <taxon>Dikarya</taxon>
        <taxon>Ascomycota</taxon>
        <taxon>Pezizomycotina</taxon>
        <taxon>Eurotiomycetes</taxon>
        <taxon>Eurotiomycetidae</taxon>
        <taxon>Eurotiales</taxon>
        <taxon>Aspergillaceae</taxon>
        <taxon>Aspergillus</taxon>
        <taxon>Aspergillus subgen. Circumdati</taxon>
    </lineage>
</organism>
<proteinExistence type="predicted"/>
<dbReference type="HOGENOM" id="CLU_031555_3_0_1"/>
<evidence type="ECO:0000313" key="4">
    <source>
        <dbReference type="Proteomes" id="UP000007963"/>
    </source>
</evidence>
<feature type="domain" description="BTB" evidence="2">
    <location>
        <begin position="33"/>
        <end position="136"/>
    </location>
</feature>
<dbReference type="Pfam" id="PF00651">
    <property type="entry name" value="BTB"/>
    <property type="match status" value="1"/>
</dbReference>
<dbReference type="RefSeq" id="XP_001215097.1">
    <property type="nucleotide sequence ID" value="XM_001215097.1"/>
</dbReference>
<feature type="region of interest" description="Disordered" evidence="1">
    <location>
        <begin position="1"/>
        <end position="26"/>
    </location>
</feature>
<feature type="compositionally biased region" description="Polar residues" evidence="1">
    <location>
        <begin position="1"/>
        <end position="16"/>
    </location>
</feature>
<protein>
    <recommendedName>
        <fullName evidence="2">BTB domain-containing protein</fullName>
    </recommendedName>
</protein>
<feature type="compositionally biased region" description="Acidic residues" evidence="1">
    <location>
        <begin position="56"/>
        <end position="66"/>
    </location>
</feature>
<accession>Q0CK65</accession>
<dbReference type="InterPro" id="IPR000210">
    <property type="entry name" value="BTB/POZ_dom"/>
</dbReference>
<sequence>MASSDCSKPPSTQSVPFKSKGMDDISHVLDPDGDVIIVLEKSTENRPTDASSNDSPDNEPKEEDPEEKPQGIRIRVSSKHLALASPYFKRMLGPNWEEGKSLRATGTTSITATDFDLDALLVVLNAMHGRQDHLPRKLSLEMLANVAVVVDYYQCHGVVDMAKELWINNLKPSFPTTYTENATLWIWVAWVFSAAEEFESATTLAIRQCPGPFSPLGFPIPSVVITLRSHLISQDELSKKIEAAIDIIHTSLDRLLIRFRDEGTACSFNCNVMLFGLLSFAMHKRRLIKDSGTLMVRATSIYCHSRRKTFQNMIEALREIESEEPRVPRLHDSYESSKSRCGLRGYINSLIDDVEGKIAGLSLSAFQ</sequence>
<dbReference type="VEuPathDB" id="FungiDB:ATEG_05919"/>
<dbReference type="SMART" id="SM00225">
    <property type="entry name" value="BTB"/>
    <property type="match status" value="1"/>
</dbReference>
<dbReference type="InterPro" id="IPR011333">
    <property type="entry name" value="SKP1/BTB/POZ_sf"/>
</dbReference>
<reference evidence="4" key="1">
    <citation type="submission" date="2005-09" db="EMBL/GenBank/DDBJ databases">
        <title>Annotation of the Aspergillus terreus NIH2624 genome.</title>
        <authorList>
            <person name="Birren B.W."/>
            <person name="Lander E.S."/>
            <person name="Galagan J.E."/>
            <person name="Nusbaum C."/>
            <person name="Devon K."/>
            <person name="Henn M."/>
            <person name="Ma L.-J."/>
            <person name="Jaffe D.B."/>
            <person name="Butler J."/>
            <person name="Alvarez P."/>
            <person name="Gnerre S."/>
            <person name="Grabherr M."/>
            <person name="Kleber M."/>
            <person name="Mauceli E.W."/>
            <person name="Brockman W."/>
            <person name="Rounsley S."/>
            <person name="Young S.K."/>
            <person name="LaButti K."/>
            <person name="Pushparaj V."/>
            <person name="DeCaprio D."/>
            <person name="Crawford M."/>
            <person name="Koehrsen M."/>
            <person name="Engels R."/>
            <person name="Montgomery P."/>
            <person name="Pearson M."/>
            <person name="Howarth C."/>
            <person name="Larson L."/>
            <person name="Luoma S."/>
            <person name="White J."/>
            <person name="Alvarado L."/>
            <person name="Kodira C.D."/>
            <person name="Zeng Q."/>
            <person name="Oleary S."/>
            <person name="Yandava C."/>
            <person name="Denning D.W."/>
            <person name="Nierman W.C."/>
            <person name="Milne T."/>
            <person name="Madden K."/>
        </authorList>
    </citation>
    <scope>NUCLEOTIDE SEQUENCE [LARGE SCALE GENOMIC DNA]</scope>
    <source>
        <strain evidence="4">NIH 2624 / FGSC A1156</strain>
    </source>
</reference>
<gene>
    <name evidence="3" type="ORF">ATEG_05919</name>
</gene>
<dbReference type="AlphaFoldDB" id="Q0CK65"/>
<dbReference type="Proteomes" id="UP000007963">
    <property type="component" value="Unassembled WGS sequence"/>
</dbReference>
<dbReference type="OMA" id="AVMVDYY"/>
<dbReference type="OrthoDB" id="5326346at2759"/>
<dbReference type="eggNOG" id="ENOG502S8FX">
    <property type="taxonomic scope" value="Eukaryota"/>
</dbReference>
<dbReference type="Gene3D" id="3.30.710.10">
    <property type="entry name" value="Potassium Channel Kv1.1, Chain A"/>
    <property type="match status" value="1"/>
</dbReference>
<dbReference type="PROSITE" id="PS50097">
    <property type="entry name" value="BTB"/>
    <property type="match status" value="1"/>
</dbReference>
<dbReference type="SUPFAM" id="SSF54695">
    <property type="entry name" value="POZ domain"/>
    <property type="match status" value="1"/>
</dbReference>
<feature type="region of interest" description="Disordered" evidence="1">
    <location>
        <begin position="38"/>
        <end position="72"/>
    </location>
</feature>